<feature type="coiled-coil region" evidence="1">
    <location>
        <begin position="18"/>
        <end position="52"/>
    </location>
</feature>
<evidence type="ECO:0000313" key="4">
    <source>
        <dbReference type="Proteomes" id="UP001301350"/>
    </source>
</evidence>
<dbReference type="EMBL" id="JANCYW010000011">
    <property type="protein sequence ID" value="KAK4537075.1"/>
    <property type="molecule type" value="Genomic_DNA"/>
</dbReference>
<dbReference type="PANTHER" id="PTHR10476">
    <property type="entry name" value="CHARGED MULTIVESICULAR BODY PROTEIN"/>
    <property type="match status" value="1"/>
</dbReference>
<protein>
    <submittedName>
        <fullName evidence="3">Uncharacterized protein</fullName>
    </submittedName>
</protein>
<feature type="region of interest" description="Disordered" evidence="2">
    <location>
        <begin position="175"/>
        <end position="277"/>
    </location>
</feature>
<comment type="caution">
    <text evidence="3">The sequence shown here is derived from an EMBL/GenBank/DDBJ whole genome shotgun (WGS) entry which is preliminary data.</text>
</comment>
<proteinExistence type="predicted"/>
<dbReference type="Pfam" id="PF03357">
    <property type="entry name" value="Snf7"/>
    <property type="match status" value="1"/>
</dbReference>
<sequence>MDAVKRFFGVGETPEQKLRKYKRTIDRAVREVDRERIKMQRVEQQRKNEIRKLARDGQHKSMRIAARDLVRVRNNVARMYEVRSQMQSVQMQLSSMRSSEAMTEAVRGIVKSMRLMNRQVNLPRINAILQEFERENEILGMKQEVLDDAMENAVVDDDETEETDEVVNQVLDELGLENASRLGNAPPTRRPEAMRKPQRATGQVPVLEADAGENGEVRNGDIGGGDGGGGEGHNRGPGSSNRFGGGGNAYEGRGGAPQAVRESEPDELMERFERLKR</sequence>
<dbReference type="GO" id="GO:0007034">
    <property type="term" value="P:vacuolar transport"/>
    <property type="evidence" value="ECO:0007669"/>
    <property type="project" value="InterPro"/>
</dbReference>
<organism evidence="3 4">
    <name type="scientific">Cyanidium caldarium</name>
    <name type="common">Red alga</name>
    <dbReference type="NCBI Taxonomy" id="2771"/>
    <lineage>
        <taxon>Eukaryota</taxon>
        <taxon>Rhodophyta</taxon>
        <taxon>Bangiophyceae</taxon>
        <taxon>Cyanidiales</taxon>
        <taxon>Cyanidiaceae</taxon>
        <taxon>Cyanidium</taxon>
    </lineage>
</organism>
<keyword evidence="1" id="KW-0175">Coiled coil</keyword>
<dbReference type="Gene3D" id="6.10.140.1230">
    <property type="match status" value="1"/>
</dbReference>
<feature type="compositionally biased region" description="Basic and acidic residues" evidence="2">
    <location>
        <begin position="268"/>
        <end position="277"/>
    </location>
</feature>
<feature type="compositionally biased region" description="Gly residues" evidence="2">
    <location>
        <begin position="221"/>
        <end position="231"/>
    </location>
</feature>
<name>A0AAV9IYA9_CYACA</name>
<gene>
    <name evidence="3" type="ORF">CDCA_CDCA11G3100</name>
</gene>
<feature type="compositionally biased region" description="Gly residues" evidence="2">
    <location>
        <begin position="243"/>
        <end position="255"/>
    </location>
</feature>
<keyword evidence="4" id="KW-1185">Reference proteome</keyword>
<evidence type="ECO:0000256" key="1">
    <source>
        <dbReference type="SAM" id="Coils"/>
    </source>
</evidence>
<dbReference type="Proteomes" id="UP001301350">
    <property type="component" value="Unassembled WGS sequence"/>
</dbReference>
<evidence type="ECO:0000256" key="2">
    <source>
        <dbReference type="SAM" id="MobiDB-lite"/>
    </source>
</evidence>
<dbReference type="AlphaFoldDB" id="A0AAV9IYA9"/>
<reference evidence="3 4" key="1">
    <citation type="submission" date="2022-07" db="EMBL/GenBank/DDBJ databases">
        <title>Genome-wide signatures of adaptation to extreme environments.</title>
        <authorList>
            <person name="Cho C.H."/>
            <person name="Yoon H.S."/>
        </authorList>
    </citation>
    <scope>NUCLEOTIDE SEQUENCE [LARGE SCALE GENOMIC DNA]</scope>
    <source>
        <strain evidence="3 4">DBV 063 E5</strain>
    </source>
</reference>
<evidence type="ECO:0000313" key="3">
    <source>
        <dbReference type="EMBL" id="KAK4537075.1"/>
    </source>
</evidence>
<dbReference type="InterPro" id="IPR005024">
    <property type="entry name" value="Snf7_fam"/>
</dbReference>
<accession>A0AAV9IYA9</accession>